<dbReference type="KEGG" id="lvn:BWR22_04890"/>
<sequence length="1624" mass="176882">MKSFYILFLFCFVNVALYAQTTPIPDTNFEQELINQGIDTNGLNGNVLNTDAQSITNLTLAGTNITDITGINAFINLTNLDLGNNQVITVSLTALTQLVSFRTNDNEVLASVDFSQNVLLEEIFIHGNFPYTTLPPITTIDLSQNLNLISFDGDFLNNVTDIIWPITNTLTTIDIRYLADTTLDFSLLSGLEDLNIGGSSANNVVITLPNVFTNLKYLRITSIDIPTIDISNYINLESIYFWGTYVENLLLPNSNTLTDIFIINHDIQNPLDFSVLPNLTDLDITSNQTTPLVVDVTQNILLENVDLSYNDINTIDLTQNINLEELSIGANNLTALDVTQNTLLYRLSAAYNQLPTIDLSQNTILEYLTLSFNLIPTLDVTQNVILRQLIIDNNLFTTTGLDLTQNVELNYINISHNQVESLYILDCIKLISLNISHNLFSGTDILDQLYTVKSNYFGVSASNLIDVSYNNLHGLMPDFASLVGTNANYFRFYFHNNAFEFGHFEDQHNQFVNFLSQTNTFGSSQLPIMTEYGYAPQAKVDVIQTINANAGDAVTLTTVCAGTQNHYTWFKDGVAIPGAPDSPSYTIPSVNSCDQAVYHSEIKSDLVPFENGNPPGTGNKNLLLIRNDITLNVNSPAESCTSLISPVNGSTNIPLNEVLTWTESLGACGYFISMGTTSGATDILNNVDVGNVTSYTTTSNLPPNTQIFITITPYFLNGTVLNCNEESFTTGNTTVIPECTTLSHPVNGDTNQPVSIDLYWNSIANATGYILNVGTTSGATDILNNIDVGLVTTYDFANDLSENETIYVTITPYNSAGNAISCLEESFTTLQTCNVTAETLPDTTQCDNYTLPTLTSGNYFTASGGTGTPLNAGDTITSTQTIYIYETNGSCSDESSFNITINITPTVDILNNQTACDNFTLQALTVGNYFTASGGTGTPLNAGDTINTTQTIYIYETNGNCSNESSFDVTITSTPTVDVLNNQTACDSFTLQPLTVGNYFTNTGGTGTPLNAGDVITTTQTIYIYETNGSCSDESSFDVTITSTPTVDILNNQTVCDSFTLQPLTVGNYFTNTGGTGTPLNPGNTITTTQTIYIYETNGSCSDESSFDVTITTTPTVDVLNNQTACDSFTLQPLTVGNYFTASGGTGTPLNAGDTITSTQTIYIYETNGSCSDESSFDVTITTSPTVDVLNNQTACDSFTLQPLTVGNYFTASGGTGTPLNAGDTITTTQTIYIYETNGSCSDESSFDVTITTTPTVDVLNNQTACDSFTLQPLTVGNYFTASGGTGTPLNAGDTITTTQTIYIYETNGSCSDESSFNITINTTPTVDVLNNIIVCDSYILQNLNNGNYFTQPNGNGTQLNAGDIISTSQSLYIYNEINNCSAETFFNITIHETPTVDILQDVVSCDSFILQPLNNGNYYSAPNGMGTPMLPGENILASQTIYIYAETSTNPNCFNESVFTVTINPSQNFNLTQSNLNIYEGELIVTMNDTSIDYQYSIDGFNYQNNNLFSGLSDGSYTLYVKDTNGCLEKTIDFTIELKQFIIPKFFTPNGDNVNETWDIIDNKNEIKLTSIFNRYGRLLTQLKTTKRWDGTYSGELLPTSDYWYIIELKNGTILKGHFSLVR</sequence>
<reference evidence="4 5" key="1">
    <citation type="submission" date="2017-01" db="EMBL/GenBank/DDBJ databases">
        <title>Complete genome of Lacinutrix venerupis DOK2-8 isolated from seawater in Dokdo.</title>
        <authorList>
            <person name="Chi W.-J."/>
            <person name="Kim J.H."/>
        </authorList>
    </citation>
    <scope>NUCLEOTIDE SEQUENCE [LARGE SCALE GENOMIC DNA]</scope>
    <source>
        <strain evidence="4 5">DOK2-8</strain>
    </source>
</reference>
<dbReference type="InterPro" id="IPR013783">
    <property type="entry name" value="Ig-like_fold"/>
</dbReference>
<dbReference type="Gene3D" id="3.80.10.10">
    <property type="entry name" value="Ribonuclease Inhibitor"/>
    <property type="match status" value="2"/>
</dbReference>
<protein>
    <recommendedName>
        <fullName evidence="6">Gliding motility-associated-like protein</fullName>
    </recommendedName>
</protein>
<evidence type="ECO:0000313" key="4">
    <source>
        <dbReference type="EMBL" id="APX99674.1"/>
    </source>
</evidence>
<dbReference type="InterPro" id="IPR026341">
    <property type="entry name" value="T9SS_type_B"/>
</dbReference>
<dbReference type="Proteomes" id="UP000187506">
    <property type="component" value="Chromosome"/>
</dbReference>
<keyword evidence="1" id="KW-0433">Leucine-rich repeat</keyword>
<dbReference type="EMBL" id="CP019352">
    <property type="protein sequence ID" value="APX99674.1"/>
    <property type="molecule type" value="Genomic_DNA"/>
</dbReference>
<dbReference type="InterPro" id="IPR052574">
    <property type="entry name" value="CDIRP"/>
</dbReference>
<dbReference type="Gene3D" id="2.60.40.10">
    <property type="entry name" value="Immunoglobulins"/>
    <property type="match status" value="1"/>
</dbReference>
<keyword evidence="2" id="KW-0677">Repeat</keyword>
<accession>A0AAC9LLR7</accession>
<feature type="signal peptide" evidence="3">
    <location>
        <begin position="1"/>
        <end position="19"/>
    </location>
</feature>
<dbReference type="SUPFAM" id="SSF52058">
    <property type="entry name" value="L domain-like"/>
    <property type="match status" value="2"/>
</dbReference>
<dbReference type="PANTHER" id="PTHR47566:SF1">
    <property type="entry name" value="PROTEIN NUD1"/>
    <property type="match status" value="1"/>
</dbReference>
<evidence type="ECO:0008006" key="6">
    <source>
        <dbReference type="Google" id="ProtNLM"/>
    </source>
</evidence>
<organism evidence="4 5">
    <name type="scientific">Lacinutrix venerupis</name>
    <dbReference type="NCBI Taxonomy" id="1486034"/>
    <lineage>
        <taxon>Bacteria</taxon>
        <taxon>Pseudomonadati</taxon>
        <taxon>Bacteroidota</taxon>
        <taxon>Flavobacteriia</taxon>
        <taxon>Flavobacteriales</taxon>
        <taxon>Flavobacteriaceae</taxon>
        <taxon>Lacinutrix</taxon>
    </lineage>
</organism>
<evidence type="ECO:0000313" key="5">
    <source>
        <dbReference type="Proteomes" id="UP000187506"/>
    </source>
</evidence>
<proteinExistence type="predicted"/>
<dbReference type="GO" id="GO:0035591">
    <property type="term" value="F:signaling adaptor activity"/>
    <property type="evidence" value="ECO:0007669"/>
    <property type="project" value="TreeGrafter"/>
</dbReference>
<keyword evidence="3" id="KW-0732">Signal</keyword>
<feature type="chain" id="PRO_5042273761" description="Gliding motility-associated-like protein" evidence="3">
    <location>
        <begin position="20"/>
        <end position="1624"/>
    </location>
</feature>
<evidence type="ECO:0000256" key="2">
    <source>
        <dbReference type="ARBA" id="ARBA00022737"/>
    </source>
</evidence>
<dbReference type="Pfam" id="PF13585">
    <property type="entry name" value="CHU_C"/>
    <property type="match status" value="1"/>
</dbReference>
<dbReference type="RefSeq" id="WP_076732303.1">
    <property type="nucleotide sequence ID" value="NZ_CP019352.1"/>
</dbReference>
<evidence type="ECO:0000256" key="3">
    <source>
        <dbReference type="SAM" id="SignalP"/>
    </source>
</evidence>
<dbReference type="PANTHER" id="PTHR47566">
    <property type="match status" value="1"/>
</dbReference>
<evidence type="ECO:0000256" key="1">
    <source>
        <dbReference type="ARBA" id="ARBA00022614"/>
    </source>
</evidence>
<dbReference type="NCBIfam" id="TIGR04131">
    <property type="entry name" value="Bac_Flav_CTERM"/>
    <property type="match status" value="1"/>
</dbReference>
<dbReference type="InterPro" id="IPR032675">
    <property type="entry name" value="LRR_dom_sf"/>
</dbReference>
<name>A0AAC9LLR7_9FLAO</name>
<gene>
    <name evidence="4" type="ORF">BWR22_04890</name>
</gene>
<keyword evidence="5" id="KW-1185">Reference proteome</keyword>